<dbReference type="PROSITE" id="PS50035">
    <property type="entry name" value="PLD"/>
    <property type="match status" value="1"/>
</dbReference>
<sequence>MSIYTRITSYVCVLYLSYRLRLYVSQMLSTMGPKVSAMALFFPETQVTAKELFETNPDVLTAHNPDSQLCQLLSVLKSCTKSLDVCMYCLSYEPFLHVMEELSRDSNIVVRVVTNGDKGRHTSGSTTGEEKFPSKRLIQLFKKGVQLKVISMADEALMHNKFAIIDNSLLINGSLNWTENSIFNSYNDCLITTDPRLVFAYSQQFNEFWSLD</sequence>
<evidence type="ECO:0000256" key="2">
    <source>
        <dbReference type="ARBA" id="ARBA00022963"/>
    </source>
</evidence>
<accession>A0A7R9Q0D4</accession>
<dbReference type="OrthoDB" id="5205528at2759"/>
<evidence type="ECO:0000313" key="9">
    <source>
        <dbReference type="Proteomes" id="UP000759131"/>
    </source>
</evidence>
<dbReference type="EMBL" id="CAJPIZ010004812">
    <property type="protein sequence ID" value="CAG2107961.1"/>
    <property type="molecule type" value="Genomic_DNA"/>
</dbReference>
<gene>
    <name evidence="8" type="ORF">OSB1V03_LOCUS7957</name>
</gene>
<feature type="domain" description="PLD phosphodiesterase" evidence="7">
    <location>
        <begin position="154"/>
        <end position="181"/>
    </location>
</feature>
<organism evidence="8">
    <name type="scientific">Medioppia subpectinata</name>
    <dbReference type="NCBI Taxonomy" id="1979941"/>
    <lineage>
        <taxon>Eukaryota</taxon>
        <taxon>Metazoa</taxon>
        <taxon>Ecdysozoa</taxon>
        <taxon>Arthropoda</taxon>
        <taxon>Chelicerata</taxon>
        <taxon>Arachnida</taxon>
        <taxon>Acari</taxon>
        <taxon>Acariformes</taxon>
        <taxon>Sarcoptiformes</taxon>
        <taxon>Oribatida</taxon>
        <taxon>Brachypylina</taxon>
        <taxon>Oppioidea</taxon>
        <taxon>Oppiidae</taxon>
        <taxon>Medioppia</taxon>
    </lineage>
</organism>
<evidence type="ECO:0000313" key="8">
    <source>
        <dbReference type="EMBL" id="CAD7627531.1"/>
    </source>
</evidence>
<evidence type="ECO:0000256" key="4">
    <source>
        <dbReference type="ARBA" id="ARBA00038012"/>
    </source>
</evidence>
<evidence type="ECO:0000256" key="1">
    <source>
        <dbReference type="ARBA" id="ARBA00022801"/>
    </source>
</evidence>
<dbReference type="Pfam" id="PF13091">
    <property type="entry name" value="PLDc_2"/>
    <property type="match status" value="1"/>
</dbReference>
<protein>
    <recommendedName>
        <fullName evidence="5">Mitochondrial cardiolipin hydrolase</fullName>
    </recommendedName>
    <alternativeName>
        <fullName evidence="6">Mitochondrial phospholipase</fullName>
    </alternativeName>
</protein>
<dbReference type="Gene3D" id="3.30.870.10">
    <property type="entry name" value="Endonuclease Chain A"/>
    <property type="match status" value="1"/>
</dbReference>
<dbReference type="InterPro" id="IPR001736">
    <property type="entry name" value="PLipase_D/transphosphatidylase"/>
</dbReference>
<dbReference type="InterPro" id="IPR025202">
    <property type="entry name" value="PLD-like_dom"/>
</dbReference>
<dbReference type="GO" id="GO:0034587">
    <property type="term" value="P:piRNA processing"/>
    <property type="evidence" value="ECO:0007669"/>
    <property type="project" value="TreeGrafter"/>
</dbReference>
<keyword evidence="2" id="KW-0442">Lipid degradation</keyword>
<name>A0A7R9Q0D4_9ACAR</name>
<reference evidence="8" key="1">
    <citation type="submission" date="2020-11" db="EMBL/GenBank/DDBJ databases">
        <authorList>
            <person name="Tran Van P."/>
        </authorList>
    </citation>
    <scope>NUCLEOTIDE SEQUENCE</scope>
</reference>
<keyword evidence="9" id="KW-1185">Reference proteome</keyword>
<keyword evidence="3" id="KW-0443">Lipid metabolism</keyword>
<proteinExistence type="inferred from homology"/>
<dbReference type="GO" id="GO:0016042">
    <property type="term" value="P:lipid catabolic process"/>
    <property type="evidence" value="ECO:0007669"/>
    <property type="project" value="UniProtKB-KW"/>
</dbReference>
<keyword evidence="1" id="KW-0378">Hydrolase</keyword>
<dbReference type="SUPFAM" id="SSF56024">
    <property type="entry name" value="Phospholipase D/nuclease"/>
    <property type="match status" value="1"/>
</dbReference>
<dbReference type="PANTHER" id="PTHR43856">
    <property type="entry name" value="CARDIOLIPIN HYDROLASE"/>
    <property type="match status" value="1"/>
</dbReference>
<evidence type="ECO:0000256" key="6">
    <source>
        <dbReference type="ARBA" id="ARBA00043167"/>
    </source>
</evidence>
<dbReference type="SMART" id="SM00155">
    <property type="entry name" value="PLDc"/>
    <property type="match status" value="1"/>
</dbReference>
<dbReference type="PANTHER" id="PTHR43856:SF1">
    <property type="entry name" value="MITOCHONDRIAL CARDIOLIPIN HYDROLASE"/>
    <property type="match status" value="1"/>
</dbReference>
<dbReference type="EMBL" id="OC859387">
    <property type="protein sequence ID" value="CAD7627531.1"/>
    <property type="molecule type" value="Genomic_DNA"/>
</dbReference>
<dbReference type="GO" id="GO:0016891">
    <property type="term" value="F:RNA endonuclease activity producing 5'-phosphomonoesters, hydrolytic mechanism"/>
    <property type="evidence" value="ECO:0007669"/>
    <property type="project" value="TreeGrafter"/>
</dbReference>
<comment type="similarity">
    <text evidence="4">Belongs to the phospholipase D family. MitoPLD/Zucchini subfamily.</text>
</comment>
<dbReference type="AlphaFoldDB" id="A0A7R9Q0D4"/>
<dbReference type="GO" id="GO:0005739">
    <property type="term" value="C:mitochondrion"/>
    <property type="evidence" value="ECO:0007669"/>
    <property type="project" value="TreeGrafter"/>
</dbReference>
<evidence type="ECO:0000256" key="3">
    <source>
        <dbReference type="ARBA" id="ARBA00023098"/>
    </source>
</evidence>
<evidence type="ECO:0000256" key="5">
    <source>
        <dbReference type="ARBA" id="ARBA00040549"/>
    </source>
</evidence>
<dbReference type="InterPro" id="IPR051406">
    <property type="entry name" value="PLD_domain"/>
</dbReference>
<evidence type="ECO:0000259" key="7">
    <source>
        <dbReference type="PROSITE" id="PS50035"/>
    </source>
</evidence>
<dbReference type="Proteomes" id="UP000759131">
    <property type="component" value="Unassembled WGS sequence"/>
</dbReference>